<dbReference type="PRINTS" id="PR00633">
    <property type="entry name" value="RCCNDNSATION"/>
</dbReference>
<dbReference type="AlphaFoldDB" id="A0AA88XQY5"/>
<feature type="repeat" description="RCC1" evidence="1">
    <location>
        <begin position="246"/>
        <end position="301"/>
    </location>
</feature>
<dbReference type="EMBL" id="VSWD01000012">
    <property type="protein sequence ID" value="KAK3085852.1"/>
    <property type="molecule type" value="Genomic_DNA"/>
</dbReference>
<dbReference type="GO" id="GO:0019843">
    <property type="term" value="F:rRNA binding"/>
    <property type="evidence" value="ECO:0007669"/>
    <property type="project" value="TreeGrafter"/>
</dbReference>
<dbReference type="Pfam" id="PF00415">
    <property type="entry name" value="RCC1"/>
    <property type="match status" value="1"/>
</dbReference>
<dbReference type="InterPro" id="IPR053035">
    <property type="entry name" value="Mitochondrial_GEF_domain"/>
</dbReference>
<evidence type="ECO:0000313" key="2">
    <source>
        <dbReference type="EMBL" id="KAK3085852.1"/>
    </source>
</evidence>
<feature type="repeat" description="RCC1" evidence="1">
    <location>
        <begin position="113"/>
        <end position="177"/>
    </location>
</feature>
<keyword evidence="3" id="KW-1185">Reference proteome</keyword>
<dbReference type="SUPFAM" id="SSF50985">
    <property type="entry name" value="RCC1/BLIP-II"/>
    <property type="match status" value="1"/>
</dbReference>
<dbReference type="GO" id="GO:0005085">
    <property type="term" value="F:guanyl-nucleotide exchange factor activity"/>
    <property type="evidence" value="ECO:0007669"/>
    <property type="project" value="TreeGrafter"/>
</dbReference>
<reference evidence="2" key="1">
    <citation type="submission" date="2019-08" db="EMBL/GenBank/DDBJ databases">
        <title>The improved chromosome-level genome for the pearl oyster Pinctada fucata martensii using PacBio sequencing and Hi-C.</title>
        <authorList>
            <person name="Zheng Z."/>
        </authorList>
    </citation>
    <scope>NUCLEOTIDE SEQUENCE</scope>
    <source>
        <strain evidence="2">ZZ-2019</strain>
        <tissue evidence="2">Adductor muscle</tissue>
    </source>
</reference>
<dbReference type="InterPro" id="IPR009091">
    <property type="entry name" value="RCC1/BLIP-II"/>
</dbReference>
<sequence>MYVLQLWVELFNIKHEFKLTVRVAHKSETRLRKKSGKLRNGLMDGQTKSKLRVPFDVAGLLWQYQSCICGAPRFLPALSQNRSMSRARKKEERKKVRHSEVLQFVGENAKRANRVYVWGCSATGALGISSYLRTEEKGQKVLLQMRRPSRLRFMDENNLEVKDVDCGYGFTLMICKEGGKGLQLYGTGINTDSQLGFHEYPKNTGRFLDYIIQPVPIKLPLHTPDSTKLLAVAGGRAHTLVLTDTEGVFSLGNNSYGQCGRPIVEGEWYRGSDIIHRIRHLPYDIEDIVCGQDHSFFMTTSGEIYSCGLGADGQTGLEHYKLTHEPTLVKGDIQGEKIIQVSVKCRLCFSSV</sequence>
<name>A0AA88XQY5_PINIB</name>
<dbReference type="GO" id="GO:0005743">
    <property type="term" value="C:mitochondrial inner membrane"/>
    <property type="evidence" value="ECO:0007669"/>
    <property type="project" value="TreeGrafter"/>
</dbReference>
<protein>
    <submittedName>
        <fullName evidence="2">Uncharacterized protein</fullName>
    </submittedName>
</protein>
<comment type="caution">
    <text evidence="2">The sequence shown here is derived from an EMBL/GenBank/DDBJ whole genome shotgun (WGS) entry which is preliminary data.</text>
</comment>
<dbReference type="PANTHER" id="PTHR46337">
    <property type="entry name" value="RCC1-LIKE G EXCHANGING FACTOR-LIKE PROTEIN"/>
    <property type="match status" value="1"/>
</dbReference>
<evidence type="ECO:0000313" key="3">
    <source>
        <dbReference type="Proteomes" id="UP001186944"/>
    </source>
</evidence>
<dbReference type="PANTHER" id="PTHR46337:SF1">
    <property type="entry name" value="RCC1-LIKE G EXCHANGING FACTOR-LIKE PROTEIN"/>
    <property type="match status" value="1"/>
</dbReference>
<dbReference type="PROSITE" id="PS50012">
    <property type="entry name" value="RCC1_3"/>
    <property type="match status" value="3"/>
</dbReference>
<dbReference type="Gene3D" id="2.130.10.30">
    <property type="entry name" value="Regulator of chromosome condensation 1/beta-lactamase-inhibitor protein II"/>
    <property type="match status" value="1"/>
</dbReference>
<dbReference type="Proteomes" id="UP001186944">
    <property type="component" value="Unassembled WGS sequence"/>
</dbReference>
<accession>A0AA88XQY5</accession>
<feature type="repeat" description="RCC1" evidence="1">
    <location>
        <begin position="182"/>
        <end position="245"/>
    </location>
</feature>
<gene>
    <name evidence="2" type="ORF">FSP39_009642</name>
</gene>
<dbReference type="GO" id="GO:0070131">
    <property type="term" value="P:positive regulation of mitochondrial translation"/>
    <property type="evidence" value="ECO:0007669"/>
    <property type="project" value="TreeGrafter"/>
</dbReference>
<organism evidence="2 3">
    <name type="scientific">Pinctada imbricata</name>
    <name type="common">Atlantic pearl-oyster</name>
    <name type="synonym">Pinctada martensii</name>
    <dbReference type="NCBI Taxonomy" id="66713"/>
    <lineage>
        <taxon>Eukaryota</taxon>
        <taxon>Metazoa</taxon>
        <taxon>Spiralia</taxon>
        <taxon>Lophotrochozoa</taxon>
        <taxon>Mollusca</taxon>
        <taxon>Bivalvia</taxon>
        <taxon>Autobranchia</taxon>
        <taxon>Pteriomorphia</taxon>
        <taxon>Pterioida</taxon>
        <taxon>Pterioidea</taxon>
        <taxon>Pteriidae</taxon>
        <taxon>Pinctada</taxon>
    </lineage>
</organism>
<evidence type="ECO:0000256" key="1">
    <source>
        <dbReference type="PROSITE-ProRule" id="PRU00235"/>
    </source>
</evidence>
<proteinExistence type="predicted"/>
<dbReference type="InterPro" id="IPR000408">
    <property type="entry name" value="Reg_chr_condens"/>
</dbReference>
<dbReference type="Pfam" id="PF13540">
    <property type="entry name" value="RCC1_2"/>
    <property type="match status" value="2"/>
</dbReference>